<name>A0AAQ0LRU9_9BACE</name>
<reference evidence="4 5" key="1">
    <citation type="submission" date="2018-08" db="EMBL/GenBank/DDBJ databases">
        <title>A genome reference for cultivated species of the human gut microbiota.</title>
        <authorList>
            <person name="Zou Y."/>
            <person name="Xue W."/>
            <person name="Luo G."/>
        </authorList>
    </citation>
    <scope>NUCLEOTIDE SEQUENCE [LARGE SCALE GENOMIC DNA]</scope>
    <source>
        <strain evidence="2 4">AF19-10AC</strain>
        <strain evidence="3 5">AF31-23</strain>
    </source>
</reference>
<dbReference type="InterPro" id="IPR051533">
    <property type="entry name" value="WaaL-like"/>
</dbReference>
<dbReference type="Proteomes" id="UP000286003">
    <property type="component" value="Unassembled WGS sequence"/>
</dbReference>
<dbReference type="AlphaFoldDB" id="A0AAQ0LRU9"/>
<feature type="transmembrane region" description="Helical" evidence="1">
    <location>
        <begin position="12"/>
        <end position="30"/>
    </location>
</feature>
<proteinExistence type="predicted"/>
<feature type="transmembrane region" description="Helical" evidence="1">
    <location>
        <begin position="60"/>
        <end position="80"/>
    </location>
</feature>
<organism evidence="2 4">
    <name type="scientific">Bacteroides intestinalis</name>
    <dbReference type="NCBI Taxonomy" id="329854"/>
    <lineage>
        <taxon>Bacteria</taxon>
        <taxon>Pseudomonadati</taxon>
        <taxon>Bacteroidota</taxon>
        <taxon>Bacteroidia</taxon>
        <taxon>Bacteroidales</taxon>
        <taxon>Bacteroidaceae</taxon>
        <taxon>Bacteroides</taxon>
    </lineage>
</organism>
<evidence type="ECO:0000313" key="3">
    <source>
        <dbReference type="EMBL" id="RHN10515.1"/>
    </source>
</evidence>
<sequence>MSSLVFSKNNLFFAFLVIGYLFGVILYDFLEFKYTDELMVLFLLLFASLVVQERRKWKELIPLSIVVGIFAFYTIYSFVIRSNVPKAILKDLIIQIKPFLGFYCAYLIAPQFTNSQKLFLSILCLVIGGGLLVVGLTDNIYTIFGHPSRFATAAVATAFLFLYCNSFTWNDIFIFIFLLTIGFFSTRSKFYGFWAIAIFFMIYGKAMGQLRFNKKGLLMILGISILAILLAKDKIILYYVNGMINSQEMWSRPAMMLTSGRIFLDYFPFGSGLGSFGTYASGEYYSSIYEEYGLNHLWGLSKNNPAFICDAFYPELAQFGIVGVLLYIAFWYSVLYRSYRFALPHTQKQWLITLSSFTFFLIEGVADATFTHNRGLFILVIMAIALPNRYENARRSI</sequence>
<accession>A0AAQ0LRU9</accession>
<feature type="transmembrane region" description="Helical" evidence="1">
    <location>
        <begin position="37"/>
        <end position="54"/>
    </location>
</feature>
<dbReference type="RefSeq" id="WP_115503340.1">
    <property type="nucleotide sequence ID" value="NZ_CABMMK010000006.1"/>
</dbReference>
<protein>
    <recommendedName>
        <fullName evidence="6">O-antigen ligase domain-containing protein</fullName>
    </recommendedName>
</protein>
<feature type="transmembrane region" description="Helical" evidence="1">
    <location>
        <begin position="218"/>
        <end position="240"/>
    </location>
</feature>
<evidence type="ECO:0000313" key="2">
    <source>
        <dbReference type="EMBL" id="RGT55704.1"/>
    </source>
</evidence>
<evidence type="ECO:0008006" key="6">
    <source>
        <dbReference type="Google" id="ProtNLM"/>
    </source>
</evidence>
<feature type="transmembrane region" description="Helical" evidence="1">
    <location>
        <begin position="153"/>
        <end position="184"/>
    </location>
</feature>
<keyword evidence="1" id="KW-1133">Transmembrane helix</keyword>
<feature type="transmembrane region" description="Helical" evidence="1">
    <location>
        <begin position="118"/>
        <end position="141"/>
    </location>
</feature>
<feature type="transmembrane region" description="Helical" evidence="1">
    <location>
        <begin position="316"/>
        <end position="336"/>
    </location>
</feature>
<feature type="transmembrane region" description="Helical" evidence="1">
    <location>
        <begin position="92"/>
        <end position="112"/>
    </location>
</feature>
<gene>
    <name evidence="2" type="ORF">DWX27_05105</name>
    <name evidence="3" type="ORF">DWZ32_00390</name>
</gene>
<keyword evidence="1" id="KW-0812">Transmembrane</keyword>
<feature type="transmembrane region" description="Helical" evidence="1">
    <location>
        <begin position="190"/>
        <end position="206"/>
    </location>
</feature>
<comment type="caution">
    <text evidence="2">The sequence shown here is derived from an EMBL/GenBank/DDBJ whole genome shotgun (WGS) entry which is preliminary data.</text>
</comment>
<dbReference type="Proteomes" id="UP000284772">
    <property type="component" value="Unassembled WGS sequence"/>
</dbReference>
<dbReference type="PANTHER" id="PTHR37422">
    <property type="entry name" value="TEICHURONIC ACID BIOSYNTHESIS PROTEIN TUAE"/>
    <property type="match status" value="1"/>
</dbReference>
<evidence type="ECO:0000256" key="1">
    <source>
        <dbReference type="SAM" id="Phobius"/>
    </source>
</evidence>
<dbReference type="PANTHER" id="PTHR37422:SF23">
    <property type="entry name" value="TEICHURONIC ACID BIOSYNTHESIS PROTEIN TUAE"/>
    <property type="match status" value="1"/>
</dbReference>
<dbReference type="EMBL" id="QRQM01000001">
    <property type="protein sequence ID" value="RHN10515.1"/>
    <property type="molecule type" value="Genomic_DNA"/>
</dbReference>
<evidence type="ECO:0000313" key="4">
    <source>
        <dbReference type="Proteomes" id="UP000284772"/>
    </source>
</evidence>
<dbReference type="EMBL" id="QRWT01000003">
    <property type="protein sequence ID" value="RGT55704.1"/>
    <property type="molecule type" value="Genomic_DNA"/>
</dbReference>
<keyword evidence="1" id="KW-0472">Membrane</keyword>
<evidence type="ECO:0000313" key="5">
    <source>
        <dbReference type="Proteomes" id="UP000286003"/>
    </source>
</evidence>